<comment type="caution">
    <text evidence="1">The sequence shown here is derived from an EMBL/GenBank/DDBJ whole genome shotgun (WGS) entry which is preliminary data.</text>
</comment>
<accession>A0A6N8FRV2</accession>
<evidence type="ECO:0000313" key="2">
    <source>
        <dbReference type="Proteomes" id="UP000469125"/>
    </source>
</evidence>
<organism evidence="1 2">
    <name type="scientific">Ornithinibacillus caprae</name>
    <dbReference type="NCBI Taxonomy" id="2678566"/>
    <lineage>
        <taxon>Bacteria</taxon>
        <taxon>Bacillati</taxon>
        <taxon>Bacillota</taxon>
        <taxon>Bacilli</taxon>
        <taxon>Bacillales</taxon>
        <taxon>Bacillaceae</taxon>
        <taxon>Ornithinibacillus</taxon>
    </lineage>
</organism>
<dbReference type="Proteomes" id="UP000469125">
    <property type="component" value="Unassembled WGS sequence"/>
</dbReference>
<gene>
    <name evidence="1" type="ORF">GMD78_19715</name>
</gene>
<dbReference type="AlphaFoldDB" id="A0A6N8FRV2"/>
<reference evidence="1 2" key="1">
    <citation type="submission" date="2019-11" db="EMBL/GenBank/DDBJ databases">
        <authorList>
            <person name="Li X."/>
        </authorList>
    </citation>
    <scope>NUCLEOTIDE SEQUENCE [LARGE SCALE GENOMIC DNA]</scope>
    <source>
        <strain evidence="1 2">L9</strain>
    </source>
</reference>
<proteinExistence type="predicted"/>
<keyword evidence="2" id="KW-1185">Reference proteome</keyword>
<evidence type="ECO:0000313" key="1">
    <source>
        <dbReference type="EMBL" id="MUK90588.1"/>
    </source>
</evidence>
<dbReference type="RefSeq" id="WP_155671523.1">
    <property type="nucleotide sequence ID" value="NZ_WOCA01000024.1"/>
</dbReference>
<protein>
    <submittedName>
        <fullName evidence="1">Uncharacterized protein</fullName>
    </submittedName>
</protein>
<name>A0A6N8FRV2_9BACI</name>
<dbReference type="EMBL" id="WOCA01000024">
    <property type="protein sequence ID" value="MUK90588.1"/>
    <property type="molecule type" value="Genomic_DNA"/>
</dbReference>
<sequence>MSILIANCFHWVGFHLLNELLDRGIEVAGIDALDTDRKEHLSMFIGRNSSFSFIDNSEASNYETFIIIDNSDDIPSNFTSRKIKIGFGESREEKENIVHVHAPILYGEWMPMNEKGCLHQERFIDFDSEEFQSEAIYIGDFVKAFIQWLKVDNLPGHIEVRTKKNNEDQALKLENSIYIRDNVPKEENLKRVLAHYRRYKEFY</sequence>